<dbReference type="Gene3D" id="1.10.760.10">
    <property type="entry name" value="Cytochrome c-like domain"/>
    <property type="match status" value="1"/>
</dbReference>
<evidence type="ECO:0000313" key="2">
    <source>
        <dbReference type="Proteomes" id="UP000586722"/>
    </source>
</evidence>
<proteinExistence type="predicted"/>
<gene>
    <name evidence="1" type="ORF">GWI72_03985</name>
</gene>
<organism evidence="1 2">
    <name type="scientific">Pannonibacter tanglangensis</name>
    <dbReference type="NCBI Taxonomy" id="2750084"/>
    <lineage>
        <taxon>Bacteria</taxon>
        <taxon>Pseudomonadati</taxon>
        <taxon>Pseudomonadota</taxon>
        <taxon>Alphaproteobacteria</taxon>
        <taxon>Hyphomicrobiales</taxon>
        <taxon>Stappiaceae</taxon>
        <taxon>Pannonibacter</taxon>
    </lineage>
</organism>
<comment type="caution">
    <text evidence="1">The sequence shown here is derived from an EMBL/GenBank/DDBJ whole genome shotgun (WGS) entry which is preliminary data.</text>
</comment>
<accession>A0A7X5F0B6</accession>
<dbReference type="GO" id="GO:0009055">
    <property type="term" value="F:electron transfer activity"/>
    <property type="evidence" value="ECO:0007669"/>
    <property type="project" value="InterPro"/>
</dbReference>
<reference evidence="2" key="1">
    <citation type="submission" date="2020-01" db="EMBL/GenBank/DDBJ databases">
        <authorList>
            <person name="Fang Y."/>
            <person name="Sun R."/>
            <person name="Nie L."/>
            <person name="He J."/>
            <person name="Hao L."/>
            <person name="Wang L."/>
            <person name="Su S."/>
            <person name="Lv E."/>
            <person name="Zhang Z."/>
            <person name="Xie R."/>
            <person name="Liu H."/>
        </authorList>
    </citation>
    <scope>NUCLEOTIDE SEQUENCE [LARGE SCALE GENOMIC DNA]</scope>
    <source>
        <strain evidence="2">XCT-53</strain>
    </source>
</reference>
<dbReference type="Proteomes" id="UP000586722">
    <property type="component" value="Unassembled WGS sequence"/>
</dbReference>
<protein>
    <submittedName>
        <fullName evidence="1">Uncharacterized protein</fullName>
    </submittedName>
</protein>
<keyword evidence="2" id="KW-1185">Reference proteome</keyword>
<dbReference type="GO" id="GO:0020037">
    <property type="term" value="F:heme binding"/>
    <property type="evidence" value="ECO:0007669"/>
    <property type="project" value="InterPro"/>
</dbReference>
<dbReference type="AlphaFoldDB" id="A0A7X5F0B6"/>
<dbReference type="InterPro" id="IPR009056">
    <property type="entry name" value="Cyt_c-like_dom"/>
</dbReference>
<evidence type="ECO:0000313" key="1">
    <source>
        <dbReference type="EMBL" id="NBN77423.1"/>
    </source>
</evidence>
<dbReference type="InterPro" id="IPR036909">
    <property type="entry name" value="Cyt_c-like_dom_sf"/>
</dbReference>
<sequence>MPSRVGAVLLALLASVAGSGPAASGPAAAERGAAVIETWCRDCHPRPDQDRRRFDAPPYEEIVTWPGRDLAYFRRFLAEDHFPMPTFRLFDAEKADVVAYLMALQARAPRP</sequence>
<dbReference type="EMBL" id="JAABLQ010000001">
    <property type="protein sequence ID" value="NBN77423.1"/>
    <property type="molecule type" value="Genomic_DNA"/>
</dbReference>
<name>A0A7X5F0B6_9HYPH</name>
<dbReference type="PROSITE" id="PS51007">
    <property type="entry name" value="CYTC"/>
    <property type="match status" value="1"/>
</dbReference>
<dbReference type="GO" id="GO:0046872">
    <property type="term" value="F:metal ion binding"/>
    <property type="evidence" value="ECO:0007669"/>
    <property type="project" value="UniProtKB-KW"/>
</dbReference>
<dbReference type="SUPFAM" id="SSF46626">
    <property type="entry name" value="Cytochrome c"/>
    <property type="match status" value="1"/>
</dbReference>